<accession>A0AC35EZV0</accession>
<reference evidence="2" key="1">
    <citation type="submission" date="2022-11" db="UniProtKB">
        <authorList>
            <consortium name="WormBaseParasite"/>
        </authorList>
    </citation>
    <scope>IDENTIFICATION</scope>
</reference>
<dbReference type="WBParaSite" id="PS1159_v2.g12332.t1">
    <property type="protein sequence ID" value="PS1159_v2.g12332.t1"/>
    <property type="gene ID" value="PS1159_v2.g12332"/>
</dbReference>
<evidence type="ECO:0000313" key="1">
    <source>
        <dbReference type="Proteomes" id="UP000887580"/>
    </source>
</evidence>
<organism evidence="1 2">
    <name type="scientific">Panagrolaimus sp. PS1159</name>
    <dbReference type="NCBI Taxonomy" id="55785"/>
    <lineage>
        <taxon>Eukaryota</taxon>
        <taxon>Metazoa</taxon>
        <taxon>Ecdysozoa</taxon>
        <taxon>Nematoda</taxon>
        <taxon>Chromadorea</taxon>
        <taxon>Rhabditida</taxon>
        <taxon>Tylenchina</taxon>
        <taxon>Panagrolaimomorpha</taxon>
        <taxon>Panagrolaimoidea</taxon>
        <taxon>Panagrolaimidae</taxon>
        <taxon>Panagrolaimus</taxon>
    </lineage>
</organism>
<protein>
    <submittedName>
        <fullName evidence="2">Macro domain-containing protein</fullName>
    </submittedName>
</protein>
<sequence length="809" mass="92409">MSTDVIIDSNKEQEEPPQSQQELPAETVIEEDALPPPQHLSAEEENVAVVNDANAVQDEVQGDDEEEIPVAIEVVSDEDEIDVDGVQYPKEEVISREPIVFEDNVTITLGQPHNLVADGFVNFCMGNIHSGNDTFLQTHRLGGDELKNACHKIRGVQPGYARITEAYGLKNFKYIIHGILPMVETKFLGVTPQLTYLSVISVLDCALENNVKTLIMPPLFAIEPNISCYLTLLAVKKWKQDNPQGIDNITIVCELESDFVAFHHQIPAIDTIDDFSAESLDDFFPSLQYTTQDYPTQQGYVESEYNYAGNYYPTDEAYEYSENEATRKVDMSMNVTQTLPRTENMLEQRSLIRNIQLHAEEPDTKEIHDLYQKMFYLADGGIRLQLSRNLSPTMLPIEEPDGRIRQYRLTTQSRNGDAYYFRCSHCEFLSKKTETQYRPKMTVRDGSIVGSYYPMHHPECHPVTKRQIIVQQIDRQARCKIMDQNMMMRQMYERENGISEGEINEADLKLPQEAAETAAAVAGASKVKFPTWEQVRKQYYRLRAKGEKLAAAGQRREAHMPFVDAVPIMVQPDEKTITTDVIQRAERQFDAEAFGMNEEDIQNAEKVKHEMMYHHPQQVYTTYASTSQITYDEEGNEVIEEGAEYYEDPYPQRHGVIVKEEVAQERHQAKRQMLGMPRYSSLVMSNADTRYNHRMTELEQMAPELVLEEYPIEMESPPQHQPKKRVSIIRKAKPAVAIVPRRKRNAPTDEQPSTSEPPPKKQPERRTSANSFAAPPTPAKMEPSSSMSQEPVRRSGRQSLGRPPTRFTD</sequence>
<proteinExistence type="predicted"/>
<dbReference type="Proteomes" id="UP000887580">
    <property type="component" value="Unplaced"/>
</dbReference>
<name>A0AC35EZV0_9BILA</name>
<evidence type="ECO:0000313" key="2">
    <source>
        <dbReference type="WBParaSite" id="PS1159_v2.g12332.t1"/>
    </source>
</evidence>